<dbReference type="OrthoDB" id="9778498at2"/>
<dbReference type="AlphaFoldDB" id="A0A0X8HBA0"/>
<dbReference type="Pfam" id="PF07755">
    <property type="entry name" value="DUF1611"/>
    <property type="match status" value="1"/>
</dbReference>
<evidence type="ECO:0000313" key="4">
    <source>
        <dbReference type="Proteomes" id="UP000063387"/>
    </source>
</evidence>
<evidence type="ECO:0008006" key="5">
    <source>
        <dbReference type="Google" id="ProtNLM"/>
    </source>
</evidence>
<sequence length="379" mass="39370">MLPDSLQAILGSATPPDDARQSAVVYCENNFTRIDGKTANGLVRSSERYRILSVIDSTLTGEDAGSALGEAAAGIPIVADLSAALTAADSLPDVLIFGLAPLSGLMSEADRAVVLAAVAAGVGVVSGLHEFLADDPEISAAALASGVALHDIRRPRPTKHLRMFDGAIDSVDCVRIAILGTDGAIGKRTTSTLLTQALNDAGIHTVMVGTGQTGLMQGAAYGVALDAIPAQFGVGELEGAVLAAYESEHPAVIVIEGQGALSHPAYLSSTVVLRASRPQAVIMQHAPARQMLSDYPQVRMPSPLSEVELIERFGKTRVIGITINHEDMTRAEVTAAIARYDAELGLPATDALWHDPSALVAMVTAAFPALKEGRQLAMA</sequence>
<dbReference type="PANTHER" id="PTHR40690:SF1">
    <property type="entry name" value="DUF1611 DOMAIN-CONTAINING PROTEIN"/>
    <property type="match status" value="1"/>
</dbReference>
<dbReference type="Gene3D" id="3.40.50.720">
    <property type="entry name" value="NAD(P)-binding Rossmann-like Domain"/>
    <property type="match status" value="1"/>
</dbReference>
<dbReference type="PATRIC" id="fig|507626.3.peg.323"/>
<accession>A0A0X8HBA0</accession>
<reference evidence="3 4" key="1">
    <citation type="journal article" date="2016" name="Genome Announc.">
        <title>Draft Genome Sequence of 'Halomonas chromatireducens' Strain AGD 8-3, a Haloalkaliphilic Chromate- and Selenite-Reducing Gammaproteobacterium.</title>
        <authorList>
            <person name="Sharko F.S."/>
            <person name="Shapovalova A.A."/>
            <person name="Tsygankova S.V."/>
            <person name="Komova A.V."/>
            <person name="Boulygina E.S."/>
            <person name="Teslyuk A.B."/>
            <person name="Gotovtsev P.M."/>
            <person name="Namsaraev Z.B."/>
            <person name="Khijniak T.V."/>
            <person name="Nedoluzhko A.V."/>
            <person name="Vasilov R.G."/>
        </authorList>
    </citation>
    <scope>NUCLEOTIDE SEQUENCE [LARGE SCALE GENOMIC DNA]</scope>
    <source>
        <strain evidence="3 4">AGD 8-3</strain>
    </source>
</reference>
<dbReference type="InterPro" id="IPR035402">
    <property type="entry name" value="DgcN-like_N"/>
</dbReference>
<dbReference type="PIRSF" id="PIRSF026760">
    <property type="entry name" value="UCP026760"/>
    <property type="match status" value="1"/>
</dbReference>
<feature type="domain" description="D-glutamate N-acetyltransferase-like C-terminal" evidence="1">
    <location>
        <begin position="163"/>
        <end position="360"/>
    </location>
</feature>
<dbReference type="Proteomes" id="UP000063387">
    <property type="component" value="Chromosome"/>
</dbReference>
<dbReference type="InterPro" id="IPR035086">
    <property type="entry name" value="DgcN-like_C"/>
</dbReference>
<dbReference type="EMBL" id="CP014226">
    <property type="protein sequence ID" value="AMC99424.1"/>
    <property type="molecule type" value="Genomic_DNA"/>
</dbReference>
<gene>
    <name evidence="3" type="ORF">LOKO_00328</name>
</gene>
<name>A0A0X8HBA0_9GAMM</name>
<dbReference type="KEGG" id="hco:LOKO_00328"/>
<dbReference type="RefSeq" id="WP_083517373.1">
    <property type="nucleotide sequence ID" value="NZ_CP014226.1"/>
</dbReference>
<evidence type="ECO:0000259" key="1">
    <source>
        <dbReference type="Pfam" id="PF07755"/>
    </source>
</evidence>
<feature type="domain" description="D-glutamate N-acetyltransferase-like N-terminal" evidence="2">
    <location>
        <begin position="58"/>
        <end position="155"/>
    </location>
</feature>
<keyword evidence="4" id="KW-1185">Reference proteome</keyword>
<reference evidence="3 4" key="2">
    <citation type="submission" date="2016-02" db="EMBL/GenBank/DDBJ databases">
        <authorList>
            <person name="Wen L."/>
            <person name="He K."/>
            <person name="Yang H."/>
        </authorList>
    </citation>
    <scope>NUCLEOTIDE SEQUENCE [LARGE SCALE GENOMIC DNA]</scope>
    <source>
        <strain evidence="3 4">AGD 8-3</strain>
    </source>
</reference>
<evidence type="ECO:0000259" key="2">
    <source>
        <dbReference type="Pfam" id="PF17396"/>
    </source>
</evidence>
<protein>
    <recommendedName>
        <fullName evidence="5">DUF1611 domain-containing protein</fullName>
    </recommendedName>
</protein>
<proteinExistence type="predicted"/>
<dbReference type="Gene3D" id="3.40.50.300">
    <property type="entry name" value="P-loop containing nucleotide triphosphate hydrolases"/>
    <property type="match status" value="1"/>
</dbReference>
<organism evidence="3 4">
    <name type="scientific">Halomonas chromatireducens</name>
    <dbReference type="NCBI Taxonomy" id="507626"/>
    <lineage>
        <taxon>Bacteria</taxon>
        <taxon>Pseudomonadati</taxon>
        <taxon>Pseudomonadota</taxon>
        <taxon>Gammaproteobacteria</taxon>
        <taxon>Oceanospirillales</taxon>
        <taxon>Halomonadaceae</taxon>
        <taxon>Halomonas</taxon>
    </lineage>
</organism>
<dbReference type="InterPro" id="IPR027417">
    <property type="entry name" value="P-loop_NTPase"/>
</dbReference>
<dbReference type="Pfam" id="PF17396">
    <property type="entry name" value="DUF1611_N"/>
    <property type="match status" value="1"/>
</dbReference>
<dbReference type="InterPro" id="IPR011669">
    <property type="entry name" value="DgcN-like"/>
</dbReference>
<dbReference type="PANTHER" id="PTHR40690">
    <property type="entry name" value="GLL3100 PROTEIN"/>
    <property type="match status" value="1"/>
</dbReference>
<dbReference type="STRING" id="507626.LOKO_00328"/>
<dbReference type="SUPFAM" id="SSF52540">
    <property type="entry name" value="P-loop containing nucleoside triphosphate hydrolases"/>
    <property type="match status" value="1"/>
</dbReference>
<evidence type="ECO:0000313" key="3">
    <source>
        <dbReference type="EMBL" id="AMC99424.1"/>
    </source>
</evidence>